<feature type="region of interest" description="Disordered" evidence="1">
    <location>
        <begin position="557"/>
        <end position="613"/>
    </location>
</feature>
<dbReference type="Proteomes" id="UP000237271">
    <property type="component" value="Unassembled WGS sequence"/>
</dbReference>
<protein>
    <submittedName>
        <fullName evidence="2">Uncharacterized protein</fullName>
    </submittedName>
</protein>
<dbReference type="OrthoDB" id="129772at2759"/>
<reference evidence="2 3" key="1">
    <citation type="journal article" date="2017" name="Genome Biol. Evol.">
        <title>Phytophthora megakarya and P. palmivora, closely related causal agents of cacao black pod rot, underwent increases in genome sizes and gene numbers by different mechanisms.</title>
        <authorList>
            <person name="Ali S.S."/>
            <person name="Shao J."/>
            <person name="Lary D.J."/>
            <person name="Kronmiller B."/>
            <person name="Shen D."/>
            <person name="Strem M.D."/>
            <person name="Amoako-Attah I."/>
            <person name="Akrofi A.Y."/>
            <person name="Begoude B.A."/>
            <person name="Ten Hoopen G.M."/>
            <person name="Coulibaly K."/>
            <person name="Kebe B.I."/>
            <person name="Melnick R.L."/>
            <person name="Guiltinan M.J."/>
            <person name="Tyler B.M."/>
            <person name="Meinhardt L.W."/>
            <person name="Bailey B.A."/>
        </authorList>
    </citation>
    <scope>NUCLEOTIDE SEQUENCE [LARGE SCALE GENOMIC DNA]</scope>
    <source>
        <strain evidence="3">sbr112.9</strain>
    </source>
</reference>
<feature type="compositionally biased region" description="Basic and acidic residues" evidence="1">
    <location>
        <begin position="504"/>
        <end position="527"/>
    </location>
</feature>
<feature type="compositionally biased region" description="Polar residues" evidence="1">
    <location>
        <begin position="679"/>
        <end position="689"/>
    </location>
</feature>
<evidence type="ECO:0000313" key="3">
    <source>
        <dbReference type="Proteomes" id="UP000237271"/>
    </source>
</evidence>
<accession>A0A2P4YUQ5</accession>
<comment type="caution">
    <text evidence="2">The sequence shown here is derived from an EMBL/GenBank/DDBJ whole genome shotgun (WGS) entry which is preliminary data.</text>
</comment>
<feature type="compositionally biased region" description="Basic residues" evidence="1">
    <location>
        <begin position="432"/>
        <end position="441"/>
    </location>
</feature>
<organism evidence="2 3">
    <name type="scientific">Phytophthora palmivora</name>
    <dbReference type="NCBI Taxonomy" id="4796"/>
    <lineage>
        <taxon>Eukaryota</taxon>
        <taxon>Sar</taxon>
        <taxon>Stramenopiles</taxon>
        <taxon>Oomycota</taxon>
        <taxon>Peronosporomycetes</taxon>
        <taxon>Peronosporales</taxon>
        <taxon>Peronosporaceae</taxon>
        <taxon>Phytophthora</taxon>
    </lineage>
</organism>
<keyword evidence="3" id="KW-1185">Reference proteome</keyword>
<proteinExistence type="predicted"/>
<dbReference type="EMBL" id="NCKW01000063">
    <property type="protein sequence ID" value="POM81528.1"/>
    <property type="molecule type" value="Genomic_DNA"/>
</dbReference>
<feature type="region of interest" description="Disordered" evidence="1">
    <location>
        <begin position="432"/>
        <end position="540"/>
    </location>
</feature>
<feature type="compositionally biased region" description="Low complexity" evidence="1">
    <location>
        <begin position="1094"/>
        <end position="1104"/>
    </location>
</feature>
<feature type="region of interest" description="Disordered" evidence="1">
    <location>
        <begin position="632"/>
        <end position="709"/>
    </location>
</feature>
<feature type="region of interest" description="Disordered" evidence="1">
    <location>
        <begin position="727"/>
        <end position="755"/>
    </location>
</feature>
<feature type="region of interest" description="Disordered" evidence="1">
    <location>
        <begin position="1079"/>
        <end position="1169"/>
    </location>
</feature>
<dbReference type="AlphaFoldDB" id="A0A2P4YUQ5"/>
<name>A0A2P4YUQ5_9STRA</name>
<evidence type="ECO:0000256" key="1">
    <source>
        <dbReference type="SAM" id="MobiDB-lite"/>
    </source>
</evidence>
<feature type="compositionally biased region" description="Basic and acidic residues" evidence="1">
    <location>
        <begin position="477"/>
        <end position="497"/>
    </location>
</feature>
<gene>
    <name evidence="2" type="ORF">PHPALM_489</name>
</gene>
<sequence length="1169" mass="130543">MIRIKDHAKNRRLAAFIKHHKKENKDSDPVALRAEWEDAVPEHLTIKYQRIDSQWDAGNADHRSNLAHLVQTWLNDEKIGQRELETRLRFVHIAAPPTTSHVEGNSMEGKTGYLAAVTAERTMTAVEEQLTTEQARLRAICLEPAADRLTPRPMTEDEEAALLALFKHEFEVPAPPPFLLETMTSDEYARFEDNFLAIEYSLYAHLAPGPEAAEAQRIEVATFKKDLSRVSLDMRRRLIEVTFKGKSTAAKWAGWRMPLASRMVTLIDYESQREEALTTNALIRMDYYEFTVTVRSGAWTSTAIHRLFTTHFGMTIQKQNRTPSDAFGLSDRQWTLWVKFDTLPTNFRRLTYVTNDGKELLIHHNTVYANWPCKTCLEPDHPTRVCSLPKEKAEQCRRLHTKTITEAAPDCDGKASTGVKLPQTIDQLRRMLHLSSRRTNRKRDTSPKRTSTHKNKEGPSLPDSLKQYRSMTVPAEHQGEGCDTGRESNENPRERQDSQTNAEHTFKEERTPDARPKVDRSDHHDNGMEVDDDFNNPSSVAIPSISSQYIMSSAEQAGFAPAPTRPQEGAESTGSYGAPEASHNVHSTERQRVSPTRGRSPTRKTVGTGNPIVRGKTTLKQKVAKEVTKLLKRQTTEAKTKHHASTPKCRSASPKRKRAAQDTTVMESDVADRAGKWSKLSSKARSLSPTRRVEPTRGTAEDGTNGKNRLQSYMHSFLKTQDGLTESLSKVHTDSARPAESQTAPGHNLPEAPLTTTDPVACAAEEHLTDQGEVRVTEVRAATDPGAPVQEFLQVVSGTLVDVAANGHCGWLAFLAALNNTRHDLVNLSATVSKECNDTRKNVLNGILADLIDEMEVRPTEVEAQYTLSGYGSHINVPRPELLTSVMDHYIAQRKANVHTTVPRTMWVGPAQLKAMAIHARQPVFVLQVEREGNTRVQMYAYANYMLPNKKTKRKNKTKQGPKTPTKEQTSLTELGTVTMVPTDTAKLLLQELVDNGLLPLILVLQDQHFKAVVYDETRFQEYCALRKQLNQVRNAILKNYFGLEMDVIPFDTDRQAKAAQSSIRKIRGELLKFRASAEAKTTASRSEPVQKVSSPQPTADSSPSTPPPTLVSSGVAEAYTPTSAPQTTEREICKKMHTTIPVPNAGRPWSPPPTPDPGNHGMKDPGAQ</sequence>
<feature type="compositionally biased region" description="Polar residues" evidence="1">
    <location>
        <begin position="593"/>
        <end position="608"/>
    </location>
</feature>
<evidence type="ECO:0000313" key="2">
    <source>
        <dbReference type="EMBL" id="POM81528.1"/>
    </source>
</evidence>